<organism evidence="2 3">
    <name type="scientific">Russula ochroleuca</name>
    <dbReference type="NCBI Taxonomy" id="152965"/>
    <lineage>
        <taxon>Eukaryota</taxon>
        <taxon>Fungi</taxon>
        <taxon>Dikarya</taxon>
        <taxon>Basidiomycota</taxon>
        <taxon>Agaricomycotina</taxon>
        <taxon>Agaricomycetes</taxon>
        <taxon>Russulales</taxon>
        <taxon>Russulaceae</taxon>
        <taxon>Russula</taxon>
    </lineage>
</organism>
<evidence type="ECO:0000313" key="3">
    <source>
        <dbReference type="Proteomes" id="UP000759537"/>
    </source>
</evidence>
<comment type="caution">
    <text evidence="2">The sequence shown here is derived from an EMBL/GenBank/DDBJ whole genome shotgun (WGS) entry which is preliminary data.</text>
</comment>
<dbReference type="InterPro" id="IPR032675">
    <property type="entry name" value="LRR_dom_sf"/>
</dbReference>
<dbReference type="Gene3D" id="3.80.10.10">
    <property type="entry name" value="Ribonuclease Inhibitor"/>
    <property type="match status" value="1"/>
</dbReference>
<reference evidence="2" key="1">
    <citation type="submission" date="2019-10" db="EMBL/GenBank/DDBJ databases">
        <authorList>
            <consortium name="DOE Joint Genome Institute"/>
            <person name="Kuo A."/>
            <person name="Miyauchi S."/>
            <person name="Kiss E."/>
            <person name="Drula E."/>
            <person name="Kohler A."/>
            <person name="Sanchez-Garcia M."/>
            <person name="Andreopoulos B."/>
            <person name="Barry K.W."/>
            <person name="Bonito G."/>
            <person name="Buee M."/>
            <person name="Carver A."/>
            <person name="Chen C."/>
            <person name="Cichocki N."/>
            <person name="Clum A."/>
            <person name="Culley D."/>
            <person name="Crous P.W."/>
            <person name="Fauchery L."/>
            <person name="Girlanda M."/>
            <person name="Hayes R."/>
            <person name="Keri Z."/>
            <person name="LaButti K."/>
            <person name="Lipzen A."/>
            <person name="Lombard V."/>
            <person name="Magnuson J."/>
            <person name="Maillard F."/>
            <person name="Morin E."/>
            <person name="Murat C."/>
            <person name="Nolan M."/>
            <person name="Ohm R."/>
            <person name="Pangilinan J."/>
            <person name="Pereira M."/>
            <person name="Perotto S."/>
            <person name="Peter M."/>
            <person name="Riley R."/>
            <person name="Sitrit Y."/>
            <person name="Stielow B."/>
            <person name="Szollosi G."/>
            <person name="Zifcakova L."/>
            <person name="Stursova M."/>
            <person name="Spatafora J.W."/>
            <person name="Tedersoo L."/>
            <person name="Vaario L.-M."/>
            <person name="Yamada A."/>
            <person name="Yan M."/>
            <person name="Wang P."/>
            <person name="Xu J."/>
            <person name="Bruns T."/>
            <person name="Baldrian P."/>
            <person name="Vilgalys R."/>
            <person name="Henrissat B."/>
            <person name="Grigoriev I.V."/>
            <person name="Hibbett D."/>
            <person name="Nagy L.G."/>
            <person name="Martin F.M."/>
        </authorList>
    </citation>
    <scope>NUCLEOTIDE SEQUENCE</scope>
    <source>
        <strain evidence="2">Prilba</strain>
    </source>
</reference>
<feature type="region of interest" description="Disordered" evidence="1">
    <location>
        <begin position="1"/>
        <end position="23"/>
    </location>
</feature>
<gene>
    <name evidence="2" type="ORF">DFH94DRAFT_220579</name>
</gene>
<evidence type="ECO:0008006" key="4">
    <source>
        <dbReference type="Google" id="ProtNLM"/>
    </source>
</evidence>
<dbReference type="SUPFAM" id="SSF52047">
    <property type="entry name" value="RNI-like"/>
    <property type="match status" value="1"/>
</dbReference>
<dbReference type="Proteomes" id="UP000759537">
    <property type="component" value="Unassembled WGS sequence"/>
</dbReference>
<proteinExistence type="predicted"/>
<protein>
    <recommendedName>
        <fullName evidence="4">F-box domain-containing protein</fullName>
    </recommendedName>
</protein>
<keyword evidence="3" id="KW-1185">Reference proteome</keyword>
<feature type="compositionally biased region" description="Polar residues" evidence="1">
    <location>
        <begin position="1"/>
        <end position="14"/>
    </location>
</feature>
<dbReference type="AlphaFoldDB" id="A0A9P5MP54"/>
<dbReference type="EMBL" id="WHVB01000027">
    <property type="protein sequence ID" value="KAF8469879.1"/>
    <property type="molecule type" value="Genomic_DNA"/>
</dbReference>
<evidence type="ECO:0000313" key="2">
    <source>
        <dbReference type="EMBL" id="KAF8469879.1"/>
    </source>
</evidence>
<evidence type="ECO:0000256" key="1">
    <source>
        <dbReference type="SAM" id="MobiDB-lite"/>
    </source>
</evidence>
<reference evidence="2" key="2">
    <citation type="journal article" date="2020" name="Nat. Commun.">
        <title>Large-scale genome sequencing of mycorrhizal fungi provides insights into the early evolution of symbiotic traits.</title>
        <authorList>
            <person name="Miyauchi S."/>
            <person name="Kiss E."/>
            <person name="Kuo A."/>
            <person name="Drula E."/>
            <person name="Kohler A."/>
            <person name="Sanchez-Garcia M."/>
            <person name="Morin E."/>
            <person name="Andreopoulos B."/>
            <person name="Barry K.W."/>
            <person name="Bonito G."/>
            <person name="Buee M."/>
            <person name="Carver A."/>
            <person name="Chen C."/>
            <person name="Cichocki N."/>
            <person name="Clum A."/>
            <person name="Culley D."/>
            <person name="Crous P.W."/>
            <person name="Fauchery L."/>
            <person name="Girlanda M."/>
            <person name="Hayes R.D."/>
            <person name="Keri Z."/>
            <person name="LaButti K."/>
            <person name="Lipzen A."/>
            <person name="Lombard V."/>
            <person name="Magnuson J."/>
            <person name="Maillard F."/>
            <person name="Murat C."/>
            <person name="Nolan M."/>
            <person name="Ohm R.A."/>
            <person name="Pangilinan J."/>
            <person name="Pereira M.F."/>
            <person name="Perotto S."/>
            <person name="Peter M."/>
            <person name="Pfister S."/>
            <person name="Riley R."/>
            <person name="Sitrit Y."/>
            <person name="Stielow J.B."/>
            <person name="Szollosi G."/>
            <person name="Zifcakova L."/>
            <person name="Stursova M."/>
            <person name="Spatafora J.W."/>
            <person name="Tedersoo L."/>
            <person name="Vaario L.M."/>
            <person name="Yamada A."/>
            <person name="Yan M."/>
            <person name="Wang P."/>
            <person name="Xu J."/>
            <person name="Bruns T."/>
            <person name="Baldrian P."/>
            <person name="Vilgalys R."/>
            <person name="Dunand C."/>
            <person name="Henrissat B."/>
            <person name="Grigoriev I.V."/>
            <person name="Hibbett D."/>
            <person name="Nagy L.G."/>
            <person name="Martin F.M."/>
        </authorList>
    </citation>
    <scope>NUCLEOTIDE SEQUENCE</scope>
    <source>
        <strain evidence="2">Prilba</strain>
    </source>
</reference>
<name>A0A9P5MP54_9AGAM</name>
<sequence>MDGQSESSLMANNHRQARKNRTKQRRCRRIPIDVLPDDILLAIFSFCMHWNPFERPLRSEMKKEIEAWQPLVHVCRRWRTVVFGSPRYLKLELVCTPKTPARDTLDVWPPLPLVIRSHGYYQSDSDFPTKGVDNIIAVLERRDRVFQINFMNVPSWYLEKVLAAIQEPFPELTHLGLGTYDKTAPVIPDSFLGGSAPRLQFLWLEGILFPSLPKLLLSVTHLVDLQLLNIPHSGYISPEAMVTTLSTLTSLQHLSLSFQSPQSCPDQESRRPPPLTHSVLPVLTYFMFKGVSEYLEYFVARINAPRLNKFYITFFNQIIFDTPQFIQFIGRTPTSKALDKAYVTFGDNAARVKLSSISSLAPGNGELIVRIKCRELDWQVSSLEQICTSSLPPFSTLEDLYIHKVPNSRPDWQDNIENALWLELVNVFRPLCPH</sequence>
<accession>A0A9P5MP54</accession>
<dbReference type="Gene3D" id="1.20.1280.50">
    <property type="match status" value="1"/>
</dbReference>